<accession>A0A023DA70</accession>
<keyword evidence="5" id="KW-1185">Reference proteome</keyword>
<dbReference type="NCBIfam" id="TIGR00040">
    <property type="entry name" value="yfcE"/>
    <property type="match status" value="1"/>
</dbReference>
<evidence type="ECO:0000256" key="2">
    <source>
        <dbReference type="RuleBase" id="RU362039"/>
    </source>
</evidence>
<dbReference type="CDD" id="cd00841">
    <property type="entry name" value="MPP_YfcE"/>
    <property type="match status" value="1"/>
</dbReference>
<dbReference type="InterPro" id="IPR024654">
    <property type="entry name" value="Calcineurin-like_PHP_lpxH"/>
</dbReference>
<dbReference type="Pfam" id="PF12850">
    <property type="entry name" value="Metallophos_2"/>
    <property type="match status" value="1"/>
</dbReference>
<feature type="domain" description="Calcineurin-like phosphoesterase" evidence="3">
    <location>
        <begin position="2"/>
        <end position="146"/>
    </location>
</feature>
<dbReference type="PANTHER" id="PTHR11124">
    <property type="entry name" value="VACUOLAR SORTING PROTEIN VPS29"/>
    <property type="match status" value="1"/>
</dbReference>
<proteinExistence type="inferred from homology"/>
<evidence type="ECO:0000259" key="3">
    <source>
        <dbReference type="Pfam" id="PF12850"/>
    </source>
</evidence>
<comment type="cofactor">
    <cofactor evidence="2">
        <name>a divalent metal cation</name>
        <dbReference type="ChEBI" id="CHEBI:60240"/>
    </cofactor>
</comment>
<dbReference type="Proteomes" id="UP000023561">
    <property type="component" value="Unassembled WGS sequence"/>
</dbReference>
<dbReference type="AlphaFoldDB" id="A0A023DA70"/>
<dbReference type="GO" id="GO:0046872">
    <property type="term" value="F:metal ion binding"/>
    <property type="evidence" value="ECO:0007669"/>
    <property type="project" value="UniProtKB-KW"/>
</dbReference>
<protein>
    <recommendedName>
        <fullName evidence="2">Phosphoesterase</fullName>
        <ecNumber evidence="2">3.1.4.-</ecNumber>
    </recommendedName>
</protein>
<dbReference type="EMBL" id="BAWO01000002">
    <property type="protein sequence ID" value="GAJ38278.1"/>
    <property type="molecule type" value="Genomic_DNA"/>
</dbReference>
<evidence type="ECO:0000313" key="5">
    <source>
        <dbReference type="Proteomes" id="UP000023561"/>
    </source>
</evidence>
<reference evidence="4 5" key="1">
    <citation type="submission" date="2014-04" db="EMBL/GenBank/DDBJ databases">
        <title>Whole genome shotgun sequence of Geobacillus caldoxylosilyticus NBRC 107762.</title>
        <authorList>
            <person name="Hosoyama A."/>
            <person name="Hosoyama Y."/>
            <person name="Katano-Makiyama Y."/>
            <person name="Tsuchikane K."/>
            <person name="Ohji S."/>
            <person name="Ichikawa N."/>
            <person name="Yamazoe A."/>
            <person name="Fujita N."/>
        </authorList>
    </citation>
    <scope>NUCLEOTIDE SEQUENCE [LARGE SCALE GENOMIC DNA]</scope>
    <source>
        <strain evidence="4 5">NBRC 107762</strain>
    </source>
</reference>
<dbReference type="EC" id="3.1.4.-" evidence="2"/>
<dbReference type="Gene3D" id="3.60.21.10">
    <property type="match status" value="1"/>
</dbReference>
<dbReference type="InterPro" id="IPR000979">
    <property type="entry name" value="Phosphodiesterase_MJ0936/Vps29"/>
</dbReference>
<evidence type="ECO:0000256" key="1">
    <source>
        <dbReference type="ARBA" id="ARBA00008950"/>
    </source>
</evidence>
<comment type="similarity">
    <text evidence="1 2">Belongs to the metallophosphoesterase superfamily. YfcE family.</text>
</comment>
<dbReference type="GO" id="GO:0016787">
    <property type="term" value="F:hydrolase activity"/>
    <property type="evidence" value="ECO:0007669"/>
    <property type="project" value="UniProtKB-UniRule"/>
</dbReference>
<dbReference type="InterPro" id="IPR029052">
    <property type="entry name" value="Metallo-depent_PP-like"/>
</dbReference>
<sequence>MMKALIVSDSHGLTKELEEIAERHRHQANVFIHCGDSELSPDHKEIAHFFIVRGNCDFTAAFPNERIEEVEGIRFFITHGHLYNVKMSLLNLYYRAKETKANVVCFGHSHIAGAEKIDDILFINPGSILLPRGRKEKTYALLQIENGKATVQFYDLDGKEIPSLAKTFTM</sequence>
<keyword evidence="2" id="KW-0479">Metal-binding</keyword>
<organism evidence="4 5">
    <name type="scientific">Parageobacillus caldoxylosilyticus NBRC 107762</name>
    <dbReference type="NCBI Taxonomy" id="1220594"/>
    <lineage>
        <taxon>Bacteria</taxon>
        <taxon>Bacillati</taxon>
        <taxon>Bacillota</taxon>
        <taxon>Bacilli</taxon>
        <taxon>Bacillales</taxon>
        <taxon>Anoxybacillaceae</taxon>
        <taxon>Saccharococcus</taxon>
    </lineage>
</organism>
<dbReference type="InterPro" id="IPR041802">
    <property type="entry name" value="MPP_YfcE"/>
</dbReference>
<name>A0A023DA70_9BACL</name>
<gene>
    <name evidence="4" type="ORF">GCA01S_002_00660</name>
</gene>
<evidence type="ECO:0000313" key="4">
    <source>
        <dbReference type="EMBL" id="GAJ38278.1"/>
    </source>
</evidence>
<dbReference type="SUPFAM" id="SSF56300">
    <property type="entry name" value="Metallo-dependent phosphatases"/>
    <property type="match status" value="1"/>
</dbReference>
<comment type="caution">
    <text evidence="4">The sequence shown here is derived from an EMBL/GenBank/DDBJ whole genome shotgun (WGS) entry which is preliminary data.</text>
</comment>